<name>A0ABQ7FX31_DUNSA</name>
<gene>
    <name evidence="2" type="ORF">DUNSADRAFT_1757</name>
</gene>
<feature type="region of interest" description="Disordered" evidence="1">
    <location>
        <begin position="307"/>
        <end position="340"/>
    </location>
</feature>
<feature type="compositionally biased region" description="Low complexity" evidence="1">
    <location>
        <begin position="185"/>
        <end position="199"/>
    </location>
</feature>
<proteinExistence type="predicted"/>
<feature type="region of interest" description="Disordered" evidence="1">
    <location>
        <begin position="180"/>
        <end position="242"/>
    </location>
</feature>
<feature type="compositionally biased region" description="Polar residues" evidence="1">
    <location>
        <begin position="83"/>
        <end position="101"/>
    </location>
</feature>
<evidence type="ECO:0000313" key="3">
    <source>
        <dbReference type="Proteomes" id="UP000815325"/>
    </source>
</evidence>
<feature type="compositionally biased region" description="Low complexity" evidence="1">
    <location>
        <begin position="107"/>
        <end position="123"/>
    </location>
</feature>
<comment type="caution">
    <text evidence="2">The sequence shown here is derived from an EMBL/GenBank/DDBJ whole genome shotgun (WGS) entry which is preliminary data.</text>
</comment>
<feature type="region of interest" description="Disordered" evidence="1">
    <location>
        <begin position="35"/>
        <end position="64"/>
    </location>
</feature>
<accession>A0ABQ7FX31</accession>
<evidence type="ECO:0000313" key="2">
    <source>
        <dbReference type="EMBL" id="KAF5826914.1"/>
    </source>
</evidence>
<dbReference type="Proteomes" id="UP000815325">
    <property type="component" value="Unassembled WGS sequence"/>
</dbReference>
<reference evidence="2" key="1">
    <citation type="submission" date="2017-08" db="EMBL/GenBank/DDBJ databases">
        <authorList>
            <person name="Polle J.E."/>
            <person name="Barry K."/>
            <person name="Cushman J."/>
            <person name="Schmutz J."/>
            <person name="Tran D."/>
            <person name="Hathwaick L.T."/>
            <person name="Yim W.C."/>
            <person name="Jenkins J."/>
            <person name="Mckie-Krisberg Z.M."/>
            <person name="Prochnik S."/>
            <person name="Lindquist E."/>
            <person name="Dockter R.B."/>
            <person name="Adam C."/>
            <person name="Molina H."/>
            <person name="Bunkerborg J."/>
            <person name="Jin E."/>
            <person name="Buchheim M."/>
            <person name="Magnuson J."/>
        </authorList>
    </citation>
    <scope>NUCLEOTIDE SEQUENCE</scope>
    <source>
        <strain evidence="2">CCAP 19/18</strain>
    </source>
</reference>
<evidence type="ECO:0000256" key="1">
    <source>
        <dbReference type="SAM" id="MobiDB-lite"/>
    </source>
</evidence>
<sequence length="451" mass="47062">MGNCISAGPLHHEDNIWGEEQFVKGSRLFIGAPCEESQVPSNSPYPSLGLSQPRKKASPHPLSVPLANSGFPEACVGALPRRSSASTLSSPHQLHTQCQTSHMRRGSLPLCPSSVVPSPVTSPRGPKDSRGSPLLYTEFPRDSALSVSTSSPHSTMPLADTSLTPSHSLCTHPTAHTICPPAAPPNSAKFSPAKSPKSADFSRTLRRQPSKPFALSRPGSPPCLAPNLTAPITHQGPSTDAPVHAALQPAHTEAQQQLPYTLGAGKDVCRCEALGSGPTSSAMPCSPCSAQASPTSILPSPFAQQWLAKAEAEGEHGSGISGGDGCGGQLAEARDASDDKGQQCIVQTRSHRHAPRFFSSTVRHTSAGSYHWGLQSAQHSLCQQASHDMPSGGADNWASMHMAMAVAAELGENIPPSSMEVVAVIAEAEARASNACQPLSSGNTHPVNTFP</sequence>
<feature type="region of interest" description="Disordered" evidence="1">
    <location>
        <begin position="82"/>
        <end position="136"/>
    </location>
</feature>
<keyword evidence="3" id="KW-1185">Reference proteome</keyword>
<evidence type="ECO:0008006" key="4">
    <source>
        <dbReference type="Google" id="ProtNLM"/>
    </source>
</evidence>
<organism evidence="2 3">
    <name type="scientific">Dunaliella salina</name>
    <name type="common">Green alga</name>
    <name type="synonym">Protococcus salinus</name>
    <dbReference type="NCBI Taxonomy" id="3046"/>
    <lineage>
        <taxon>Eukaryota</taxon>
        <taxon>Viridiplantae</taxon>
        <taxon>Chlorophyta</taxon>
        <taxon>core chlorophytes</taxon>
        <taxon>Chlorophyceae</taxon>
        <taxon>CS clade</taxon>
        <taxon>Chlamydomonadales</taxon>
        <taxon>Dunaliellaceae</taxon>
        <taxon>Dunaliella</taxon>
    </lineage>
</organism>
<dbReference type="EMBL" id="MU070659">
    <property type="protein sequence ID" value="KAF5826914.1"/>
    <property type="molecule type" value="Genomic_DNA"/>
</dbReference>
<feature type="compositionally biased region" description="Gly residues" evidence="1">
    <location>
        <begin position="317"/>
        <end position="328"/>
    </location>
</feature>
<protein>
    <recommendedName>
        <fullName evidence="4">Encoded protein</fullName>
    </recommendedName>
</protein>